<evidence type="ECO:0000256" key="3">
    <source>
        <dbReference type="ARBA" id="ARBA00022801"/>
    </source>
</evidence>
<dbReference type="Pfam" id="PF13307">
    <property type="entry name" value="Helicase_C_2"/>
    <property type="match status" value="1"/>
</dbReference>
<comment type="caution">
    <text evidence="6">Lacks conserved residue(s) required for the propagation of feature annotation.</text>
</comment>
<dbReference type="SMART" id="SM00479">
    <property type="entry name" value="EXOIII"/>
    <property type="match status" value="1"/>
</dbReference>
<evidence type="ECO:0000259" key="8">
    <source>
        <dbReference type="PROSITE" id="PS51193"/>
    </source>
</evidence>
<dbReference type="InterPro" id="IPR012337">
    <property type="entry name" value="RNaseH-like_sf"/>
</dbReference>
<dbReference type="FunFam" id="3.30.420.10:FF:000045">
    <property type="entry name" value="3'-5' exonuclease DinG"/>
    <property type="match status" value="1"/>
</dbReference>
<dbReference type="InterPro" id="IPR006310">
    <property type="entry name" value="DinG"/>
</dbReference>
<evidence type="ECO:0000313" key="9">
    <source>
        <dbReference type="EMBL" id="MBE1554138.1"/>
    </source>
</evidence>
<accession>A0A927MGE1</accession>
<comment type="similarity">
    <text evidence="6 7">Belongs to the helicase family. DinG subfamily. Type 2 sub-subfamily.</text>
</comment>
<keyword evidence="10" id="KW-1185">Reference proteome</keyword>
<dbReference type="Proteomes" id="UP000658225">
    <property type="component" value="Unassembled WGS sequence"/>
</dbReference>
<dbReference type="GO" id="GO:0003678">
    <property type="term" value="F:DNA helicase activity"/>
    <property type="evidence" value="ECO:0007669"/>
    <property type="project" value="TreeGrafter"/>
</dbReference>
<dbReference type="InterPro" id="IPR027417">
    <property type="entry name" value="P-loop_NTPase"/>
</dbReference>
<dbReference type="Gene3D" id="3.40.50.300">
    <property type="entry name" value="P-loop containing nucleotide triphosphate hydrolases"/>
    <property type="match status" value="2"/>
</dbReference>
<dbReference type="NCBIfam" id="NF005981">
    <property type="entry name" value="PRK08074.1"/>
    <property type="match status" value="1"/>
</dbReference>
<evidence type="ECO:0000256" key="4">
    <source>
        <dbReference type="ARBA" id="ARBA00022839"/>
    </source>
</evidence>
<dbReference type="InterPro" id="IPR013520">
    <property type="entry name" value="Ribonucl_H"/>
</dbReference>
<protein>
    <recommendedName>
        <fullName evidence="6 7">3'-5' exonuclease DinG</fullName>
        <ecNumber evidence="6 7">3.1.-.-</ecNumber>
    </recommendedName>
</protein>
<dbReference type="NCBIfam" id="TIGR01407">
    <property type="entry name" value="dinG_rel"/>
    <property type="match status" value="1"/>
</dbReference>
<organism evidence="9 10">
    <name type="scientific">Sporosarcina limicola</name>
    <dbReference type="NCBI Taxonomy" id="34101"/>
    <lineage>
        <taxon>Bacteria</taxon>
        <taxon>Bacillati</taxon>
        <taxon>Bacillota</taxon>
        <taxon>Bacilli</taxon>
        <taxon>Bacillales</taxon>
        <taxon>Caryophanaceae</taxon>
        <taxon>Sporosarcina</taxon>
    </lineage>
</organism>
<dbReference type="CDD" id="cd06127">
    <property type="entry name" value="DEDDh"/>
    <property type="match status" value="1"/>
</dbReference>
<dbReference type="SMART" id="SM00491">
    <property type="entry name" value="HELICc2"/>
    <property type="match status" value="1"/>
</dbReference>
<dbReference type="HAMAP" id="MF_02206">
    <property type="entry name" value="DinG_exonucl"/>
    <property type="match status" value="1"/>
</dbReference>
<feature type="short sequence motif" description="DEAH box" evidence="6">
    <location>
        <begin position="472"/>
        <end position="475"/>
    </location>
</feature>
<dbReference type="SUPFAM" id="SSF52540">
    <property type="entry name" value="P-loop containing nucleoside triphosphate hydrolases"/>
    <property type="match status" value="1"/>
</dbReference>
<keyword evidence="5 6" id="KW-0067">ATP-binding</keyword>
<dbReference type="InterPro" id="IPR036397">
    <property type="entry name" value="RNaseH_sf"/>
</dbReference>
<dbReference type="NCBIfam" id="TIGR00573">
    <property type="entry name" value="dnaq"/>
    <property type="match status" value="1"/>
</dbReference>
<dbReference type="Pfam" id="PF00270">
    <property type="entry name" value="DEAD"/>
    <property type="match status" value="1"/>
</dbReference>
<proteinExistence type="inferred from homology"/>
<evidence type="ECO:0000313" key="10">
    <source>
        <dbReference type="Proteomes" id="UP000658225"/>
    </source>
</evidence>
<dbReference type="GO" id="GO:0006260">
    <property type="term" value="P:DNA replication"/>
    <property type="evidence" value="ECO:0007669"/>
    <property type="project" value="InterPro"/>
</dbReference>
<dbReference type="InterPro" id="IPR014013">
    <property type="entry name" value="Helic_SF1/SF2_ATP-bd_DinG/Rad3"/>
</dbReference>
<keyword evidence="4 6" id="KW-0269">Exonuclease</keyword>
<dbReference type="AlphaFoldDB" id="A0A927MGE1"/>
<dbReference type="InterPro" id="IPR011545">
    <property type="entry name" value="DEAD/DEAH_box_helicase_dom"/>
</dbReference>
<dbReference type="GO" id="GO:0003677">
    <property type="term" value="F:DNA binding"/>
    <property type="evidence" value="ECO:0007669"/>
    <property type="project" value="InterPro"/>
</dbReference>
<dbReference type="Gene3D" id="3.30.420.10">
    <property type="entry name" value="Ribonuclease H-like superfamily/Ribonuclease H"/>
    <property type="match status" value="1"/>
</dbReference>
<evidence type="ECO:0000256" key="7">
    <source>
        <dbReference type="RuleBase" id="RU364106"/>
    </source>
</evidence>
<reference evidence="9" key="1">
    <citation type="submission" date="2020-10" db="EMBL/GenBank/DDBJ databases">
        <title>Genomic Encyclopedia of Type Strains, Phase IV (KMG-IV): sequencing the most valuable type-strain genomes for metagenomic binning, comparative biology and taxonomic classification.</title>
        <authorList>
            <person name="Goeker M."/>
        </authorList>
    </citation>
    <scope>NUCLEOTIDE SEQUENCE</scope>
    <source>
        <strain evidence="9">DSM 13886</strain>
    </source>
</reference>
<keyword evidence="2 6" id="KW-0547">Nucleotide-binding</keyword>
<dbReference type="GO" id="GO:0005524">
    <property type="term" value="F:ATP binding"/>
    <property type="evidence" value="ECO:0007669"/>
    <property type="project" value="UniProtKB-UniRule"/>
</dbReference>
<dbReference type="InterPro" id="IPR006054">
    <property type="entry name" value="DnaQ"/>
</dbReference>
<dbReference type="Pfam" id="PF00929">
    <property type="entry name" value="RNase_T"/>
    <property type="match status" value="1"/>
</dbReference>
<dbReference type="PANTHER" id="PTHR11472:SF34">
    <property type="entry name" value="REGULATOR OF TELOMERE ELONGATION HELICASE 1"/>
    <property type="match status" value="1"/>
</dbReference>
<comment type="caution">
    <text evidence="9">The sequence shown here is derived from an EMBL/GenBank/DDBJ whole genome shotgun (WGS) entry which is preliminary data.</text>
</comment>
<evidence type="ECO:0000256" key="1">
    <source>
        <dbReference type="ARBA" id="ARBA00022722"/>
    </source>
</evidence>
<dbReference type="GO" id="GO:0016818">
    <property type="term" value="F:hydrolase activity, acting on acid anhydrides, in phosphorus-containing anhydrides"/>
    <property type="evidence" value="ECO:0007669"/>
    <property type="project" value="InterPro"/>
</dbReference>
<feature type="domain" description="Helicase ATP-binding" evidence="8">
    <location>
        <begin position="261"/>
        <end position="528"/>
    </location>
</feature>
<comment type="function">
    <text evidence="6 7">3'-5' exonuclease.</text>
</comment>
<evidence type="ECO:0000256" key="5">
    <source>
        <dbReference type="ARBA" id="ARBA00022840"/>
    </source>
</evidence>
<name>A0A927MGE1_9BACL</name>
<keyword evidence="9" id="KW-0347">Helicase</keyword>
<dbReference type="PANTHER" id="PTHR11472">
    <property type="entry name" value="DNA REPAIR DEAD HELICASE RAD3/XP-D SUBFAMILY MEMBER"/>
    <property type="match status" value="1"/>
</dbReference>
<dbReference type="PROSITE" id="PS51193">
    <property type="entry name" value="HELICASE_ATP_BIND_2"/>
    <property type="match status" value="1"/>
</dbReference>
<evidence type="ECO:0000256" key="6">
    <source>
        <dbReference type="HAMAP-Rule" id="MF_02206"/>
    </source>
</evidence>
<keyword evidence="1 6" id="KW-0540">Nuclease</keyword>
<dbReference type="SUPFAM" id="SSF53098">
    <property type="entry name" value="Ribonuclease H-like"/>
    <property type="match status" value="1"/>
</dbReference>
<gene>
    <name evidence="6 7" type="primary">dinG</name>
    <name evidence="9" type="ORF">H4683_001213</name>
</gene>
<dbReference type="EMBL" id="JADBEL010000004">
    <property type="protein sequence ID" value="MBE1554138.1"/>
    <property type="molecule type" value="Genomic_DNA"/>
</dbReference>
<evidence type="ECO:0000256" key="2">
    <source>
        <dbReference type="ARBA" id="ARBA00022741"/>
    </source>
</evidence>
<sequence length="940" mass="106822">MIQFAIDDKQEVDERMDNKTFAVVDLETTGHSPTKGDRIIQIAIVFIKDGKVGEKYVRFVNPGQVIPIFIRQLTSISDEDVKDAPFFEEIADEVAGLLEGTVFIAHNTDFDLSFLQSEFTRCGVSKWLGKKIDTVELAKIIYPSSPSYRLQDITEELGIPHASAHRADDDAEATAHLFLACREKMNTLPEDTLNLLHRRSFRLKTDLSTLFYEALKKARTRSQGQEFEYFRGIPYRQVQIRETNHFGLSNYPVREHEKVALFEQAFPGFERRESQFGFMDKAWEALSAQTEMIAEVPTGIGKTIAYLLPASIHSMTTGKPVVISTFTNHLVDKIMDEELEKVRTMLGADVSATVLKGREQYISLNKFEELLQVEDESYDETFTIMQILVWLTGTLTGDLEELNVSGGGQLFVDRIRKRSNRLKPDEQEADYHNRLLKACNHSTLIITNHSMLLADLNRGQTIFSSLAGLIVDEAHQFIQTASRMDEIVFSYTNWKYVMGQIGSDTTGQLYPQVDKLTKKLDVQRLSAKSQLDAAFIKFIGLFDLAVGKLTSFNPAAHWKQQGNRIVYTLAESGFGRQDFSQVSEAMFDYISKAELFTSGLTNVLDNLTRSEQVLLSEWNYWVRELKIKAGEWVEIFLDDRRDDFAIWIEKDKRSIPGSLTIFKRSLDSSLMIRTFIDRLKTEQTGIIWTSGTLSVQGNERYIPKQLGVDESIPLLTFHAPAHFYDGAEIFIVEDMPDIQQVSQTEYIEAVAHAVVQTVMATGGRLFVLFTSQDMLRRTYELIMESEQLEDYTLFAQGISSGSRMKLLKSFRQFDNSVLFGTNSFWEGVDVPGEALSAVIIVRLPFSSPGEPVFKARAAKLTAEGVNSFSEHALPEAVMRLRQGFGRLIRSSKDKGFFIILDRRIETKSYGRHFLESLPDVPVKKVSLEHMVNELENCYNE</sequence>
<dbReference type="GO" id="GO:0003887">
    <property type="term" value="F:DNA-directed DNA polymerase activity"/>
    <property type="evidence" value="ECO:0007669"/>
    <property type="project" value="InterPro"/>
</dbReference>
<dbReference type="RefSeq" id="WP_338062402.1">
    <property type="nucleotide sequence ID" value="NZ_JADBEL010000004.1"/>
</dbReference>
<dbReference type="EC" id="3.1.-.-" evidence="6 7"/>
<dbReference type="InterPro" id="IPR006555">
    <property type="entry name" value="ATP-dep_Helicase_C"/>
</dbReference>
<dbReference type="InterPro" id="IPR045028">
    <property type="entry name" value="DinG/Rad3-like"/>
</dbReference>
<keyword evidence="3 6" id="KW-0378">Hydrolase</keyword>
<dbReference type="GO" id="GO:0008408">
    <property type="term" value="F:3'-5' exonuclease activity"/>
    <property type="evidence" value="ECO:0007669"/>
    <property type="project" value="UniProtKB-UniRule"/>
</dbReference>